<feature type="signal peptide" evidence="1">
    <location>
        <begin position="1"/>
        <end position="17"/>
    </location>
</feature>
<dbReference type="Proteomes" id="UP000294547">
    <property type="component" value="Unassembled WGS sequence"/>
</dbReference>
<dbReference type="AlphaFoldDB" id="A0A4R6RDT5"/>
<gene>
    <name evidence="2" type="ORF">EDD54_2890</name>
</gene>
<evidence type="ECO:0008006" key="4">
    <source>
        <dbReference type="Google" id="ProtNLM"/>
    </source>
</evidence>
<accession>A0A4R6RDT5</accession>
<name>A0A4R6RDT5_9HYPH</name>
<evidence type="ECO:0000313" key="2">
    <source>
        <dbReference type="EMBL" id="TDP84284.1"/>
    </source>
</evidence>
<reference evidence="2 3" key="1">
    <citation type="submission" date="2019-03" db="EMBL/GenBank/DDBJ databases">
        <title>Genomic Encyclopedia of Type Strains, Phase IV (KMG-IV): sequencing the most valuable type-strain genomes for metagenomic binning, comparative biology and taxonomic classification.</title>
        <authorList>
            <person name="Goeker M."/>
        </authorList>
    </citation>
    <scope>NUCLEOTIDE SEQUENCE [LARGE SCALE GENOMIC DNA]</scope>
    <source>
        <strain evidence="2 3">DSM 102969</strain>
    </source>
</reference>
<protein>
    <recommendedName>
        <fullName evidence="4">Lipoprotein</fullName>
    </recommendedName>
</protein>
<dbReference type="OrthoDB" id="8455204at2"/>
<feature type="chain" id="PRO_5020914482" description="Lipoprotein" evidence="1">
    <location>
        <begin position="18"/>
        <end position="123"/>
    </location>
</feature>
<proteinExistence type="predicted"/>
<dbReference type="RefSeq" id="WP_126540298.1">
    <property type="nucleotide sequence ID" value="NZ_BSPM01000002.1"/>
</dbReference>
<dbReference type="PROSITE" id="PS51257">
    <property type="entry name" value="PROKAR_LIPOPROTEIN"/>
    <property type="match status" value="1"/>
</dbReference>
<organism evidence="2 3">
    <name type="scientific">Oharaeibacter diazotrophicus</name>
    <dbReference type="NCBI Taxonomy" id="1920512"/>
    <lineage>
        <taxon>Bacteria</taxon>
        <taxon>Pseudomonadati</taxon>
        <taxon>Pseudomonadota</taxon>
        <taxon>Alphaproteobacteria</taxon>
        <taxon>Hyphomicrobiales</taxon>
        <taxon>Pleomorphomonadaceae</taxon>
        <taxon>Oharaeibacter</taxon>
    </lineage>
</organism>
<evidence type="ECO:0000256" key="1">
    <source>
        <dbReference type="SAM" id="SignalP"/>
    </source>
</evidence>
<sequence>MVFKGLAAVVLAASVLAGCVATDRPTTDVKLDTVEASKRDIAALRDRGAISFEEAARRQFAIQRNFYALTDGEYSFWRASIEYARDVDARRITPKRYRELTAIAYHDYVVLKKPGKPIVYSTF</sequence>
<dbReference type="EMBL" id="SNXY01000008">
    <property type="protein sequence ID" value="TDP84284.1"/>
    <property type="molecule type" value="Genomic_DNA"/>
</dbReference>
<evidence type="ECO:0000313" key="3">
    <source>
        <dbReference type="Proteomes" id="UP000294547"/>
    </source>
</evidence>
<keyword evidence="3" id="KW-1185">Reference proteome</keyword>
<comment type="caution">
    <text evidence="2">The sequence shown here is derived from an EMBL/GenBank/DDBJ whole genome shotgun (WGS) entry which is preliminary data.</text>
</comment>
<keyword evidence="1" id="KW-0732">Signal</keyword>